<feature type="domain" description="Transposase IS4-like" evidence="6">
    <location>
        <begin position="119"/>
        <end position="250"/>
    </location>
</feature>
<protein>
    <submittedName>
        <fullName evidence="7">Transposase</fullName>
    </submittedName>
</protein>
<evidence type="ECO:0000256" key="5">
    <source>
        <dbReference type="ARBA" id="ARBA00023172"/>
    </source>
</evidence>
<sequence length="298" mass="34195">MNLSILDELELFSKELQRYMSPYVLEQLAREIGFVQRKSKYRAQDLVALCVWLSQNIAHTSLTQLCSRLETNTGISMSPEGLNQRFNSKAVQFLQQLLAHILQQQFCSSSKISTLYTNFFRRIRVLDSTHFQVPDKFASTYQGSGGSGHSAGVKIQLEYDLLSGQFLHVHVGSGKQNDKTYGSTCLTSLQSHDVCIRDLGYFDLKDLHTIDKCGAYFISRLKLNTRIYQKNKAPEYFQNGTIKKHSEYIQLDMEQFIDQLQSGETFEISEIYIGMYQKLPARLILYKLTETQTKGFSI</sequence>
<proteinExistence type="inferred from homology"/>
<reference evidence="7 8" key="1">
    <citation type="submission" date="2016-08" db="EMBL/GenBank/DDBJ databases">
        <authorList>
            <person name="Seilhamer J.J."/>
        </authorList>
    </citation>
    <scope>NUCLEOTIDE SEQUENCE [LARGE SCALE GENOMIC DNA]</scope>
    <source>
        <strain evidence="7 8">IEBC_T61001</strain>
    </source>
</reference>
<dbReference type="GO" id="GO:0006313">
    <property type="term" value="P:DNA transposition"/>
    <property type="evidence" value="ECO:0007669"/>
    <property type="project" value="InterPro"/>
</dbReference>
<evidence type="ECO:0000256" key="3">
    <source>
        <dbReference type="ARBA" id="ARBA00022578"/>
    </source>
</evidence>
<evidence type="ECO:0000256" key="4">
    <source>
        <dbReference type="ARBA" id="ARBA00023125"/>
    </source>
</evidence>
<dbReference type="SUPFAM" id="SSF53098">
    <property type="entry name" value="Ribonuclease H-like"/>
    <property type="match status" value="1"/>
</dbReference>
<dbReference type="InterPro" id="IPR002559">
    <property type="entry name" value="Transposase_11"/>
</dbReference>
<dbReference type="AlphaFoldDB" id="A0A1C4GMP4"/>
<evidence type="ECO:0000259" key="6">
    <source>
        <dbReference type="Pfam" id="PF01609"/>
    </source>
</evidence>
<dbReference type="Proteomes" id="UP000195991">
    <property type="component" value="Unassembled WGS sequence"/>
</dbReference>
<evidence type="ECO:0000256" key="2">
    <source>
        <dbReference type="ARBA" id="ARBA00010075"/>
    </source>
</evidence>
<dbReference type="GO" id="GO:0004803">
    <property type="term" value="F:transposase activity"/>
    <property type="evidence" value="ECO:0007669"/>
    <property type="project" value="InterPro"/>
</dbReference>
<dbReference type="PANTHER" id="PTHR33258">
    <property type="entry name" value="TRANSPOSASE INSL FOR INSERTION SEQUENCE ELEMENT IS186A-RELATED"/>
    <property type="match status" value="1"/>
</dbReference>
<keyword evidence="3" id="KW-0815">Transposition</keyword>
<comment type="similarity">
    <text evidence="2">Belongs to the transposase 11 family.</text>
</comment>
<dbReference type="EMBL" id="FMBI01000060">
    <property type="protein sequence ID" value="SCC69457.1"/>
    <property type="molecule type" value="Genomic_DNA"/>
</dbReference>
<keyword evidence="5" id="KW-0233">DNA recombination</keyword>
<keyword evidence="4" id="KW-0238">DNA-binding</keyword>
<organism evidence="7 8">
    <name type="scientific">Bacillus thuringiensis</name>
    <dbReference type="NCBI Taxonomy" id="1428"/>
    <lineage>
        <taxon>Bacteria</taxon>
        <taxon>Bacillati</taxon>
        <taxon>Bacillota</taxon>
        <taxon>Bacilli</taxon>
        <taxon>Bacillales</taxon>
        <taxon>Bacillaceae</taxon>
        <taxon>Bacillus</taxon>
        <taxon>Bacillus cereus group</taxon>
    </lineage>
</organism>
<dbReference type="InterPro" id="IPR047952">
    <property type="entry name" value="Transpos_IS4"/>
</dbReference>
<dbReference type="PANTHER" id="PTHR33258:SF1">
    <property type="entry name" value="TRANSPOSASE INSL FOR INSERTION SEQUENCE ELEMENT IS186A-RELATED"/>
    <property type="match status" value="1"/>
</dbReference>
<comment type="function">
    <text evidence="1">Involved in the transposition of the insertion sequence.</text>
</comment>
<dbReference type="InterPro" id="IPR012337">
    <property type="entry name" value="RNaseH-like_sf"/>
</dbReference>
<evidence type="ECO:0000313" key="8">
    <source>
        <dbReference type="Proteomes" id="UP000195991"/>
    </source>
</evidence>
<dbReference type="GO" id="GO:0003677">
    <property type="term" value="F:DNA binding"/>
    <property type="evidence" value="ECO:0007669"/>
    <property type="project" value="UniProtKB-KW"/>
</dbReference>
<name>A0A1C4GMP4_BACTU</name>
<dbReference type="NCBIfam" id="NF033592">
    <property type="entry name" value="transpos_IS4_1"/>
    <property type="match status" value="1"/>
</dbReference>
<dbReference type="Pfam" id="PF01609">
    <property type="entry name" value="DDE_Tnp_1"/>
    <property type="match status" value="1"/>
</dbReference>
<accession>A0A1C4GMP4</accession>
<evidence type="ECO:0000256" key="1">
    <source>
        <dbReference type="ARBA" id="ARBA00002286"/>
    </source>
</evidence>
<evidence type="ECO:0000313" key="7">
    <source>
        <dbReference type="EMBL" id="SCC69457.1"/>
    </source>
</evidence>
<gene>
    <name evidence="7" type="ORF">BTT61001_06249</name>
</gene>